<dbReference type="PANTHER" id="PTHR34203">
    <property type="entry name" value="METHYLTRANSFERASE, FKBM FAMILY PROTEIN"/>
    <property type="match status" value="1"/>
</dbReference>
<dbReference type="NCBIfam" id="TIGR01444">
    <property type="entry name" value="fkbM_fam"/>
    <property type="match status" value="1"/>
</dbReference>
<dbReference type="InterPro" id="IPR006342">
    <property type="entry name" value="FkbM_mtfrase"/>
</dbReference>
<evidence type="ECO:0000313" key="2">
    <source>
        <dbReference type="EMBL" id="OGG01514.1"/>
    </source>
</evidence>
<reference evidence="2 3" key="1">
    <citation type="journal article" date="2016" name="Nat. Commun.">
        <title>Thousands of microbial genomes shed light on interconnected biogeochemical processes in an aquifer system.</title>
        <authorList>
            <person name="Anantharaman K."/>
            <person name="Brown C.T."/>
            <person name="Hug L.A."/>
            <person name="Sharon I."/>
            <person name="Castelle C.J."/>
            <person name="Probst A.J."/>
            <person name="Thomas B.C."/>
            <person name="Singh A."/>
            <person name="Wilkins M.J."/>
            <person name="Karaoz U."/>
            <person name="Brodie E.L."/>
            <person name="Williams K.H."/>
            <person name="Hubbard S.S."/>
            <person name="Banfield J.F."/>
        </authorList>
    </citation>
    <scope>NUCLEOTIDE SEQUENCE [LARGE SCALE GENOMIC DNA]</scope>
</reference>
<dbReference type="AlphaFoldDB" id="A0A1F5YN42"/>
<organism evidence="2 3">
    <name type="scientific">Candidatus Gottesmanbacteria bacterium RBG_16_52_11</name>
    <dbReference type="NCBI Taxonomy" id="1798374"/>
    <lineage>
        <taxon>Bacteria</taxon>
        <taxon>Candidatus Gottesmaniibacteriota</taxon>
    </lineage>
</organism>
<dbReference type="SUPFAM" id="SSF53335">
    <property type="entry name" value="S-adenosyl-L-methionine-dependent methyltransferases"/>
    <property type="match status" value="1"/>
</dbReference>
<dbReference type="PANTHER" id="PTHR34203:SF15">
    <property type="entry name" value="SLL1173 PROTEIN"/>
    <property type="match status" value="1"/>
</dbReference>
<evidence type="ECO:0000313" key="3">
    <source>
        <dbReference type="Proteomes" id="UP000178448"/>
    </source>
</evidence>
<dbReference type="InterPro" id="IPR052514">
    <property type="entry name" value="SAM-dependent_MTase"/>
</dbReference>
<proteinExistence type="predicted"/>
<dbReference type="InterPro" id="IPR029063">
    <property type="entry name" value="SAM-dependent_MTases_sf"/>
</dbReference>
<accession>A0A1F5YN42</accession>
<dbReference type="Proteomes" id="UP000178448">
    <property type="component" value="Unassembled WGS sequence"/>
</dbReference>
<dbReference type="EMBL" id="MFJD01000015">
    <property type="protein sequence ID" value="OGG01514.1"/>
    <property type="molecule type" value="Genomic_DNA"/>
</dbReference>
<evidence type="ECO:0000259" key="1">
    <source>
        <dbReference type="Pfam" id="PF05050"/>
    </source>
</evidence>
<dbReference type="Gene3D" id="3.40.50.150">
    <property type="entry name" value="Vaccinia Virus protein VP39"/>
    <property type="match status" value="1"/>
</dbReference>
<dbReference type="Pfam" id="PF05050">
    <property type="entry name" value="Methyltransf_21"/>
    <property type="match status" value="1"/>
</dbReference>
<sequence>MTFNRLIYASDCLVSLALWKMKTRIPLPYARYRVNGALMTVRPLSMDAVICYENMEMAVYDPFIPQFVPGDTVIDIGAHIGSFSVHTALAQRSGIRIFAYEPHPVSYKLLTENIKFNQVGKTVTARRSAVSDTRGRVRLHMHRSNTGSNSIFGSSDYAGNISVPTVTLADVFSENNIRRCRFLKLDCEGAEMPILSAAPAGLWKRIDSVVTEIHPNYPESGLTGLFKRNGFFTRIISGRSDRGALERFASKSVRLLHARKSN</sequence>
<gene>
    <name evidence="2" type="ORF">A2Z33_00565</name>
</gene>
<protein>
    <recommendedName>
        <fullName evidence="1">Methyltransferase FkbM domain-containing protein</fullName>
    </recommendedName>
</protein>
<comment type="caution">
    <text evidence="2">The sequence shown here is derived from an EMBL/GenBank/DDBJ whole genome shotgun (WGS) entry which is preliminary data.</text>
</comment>
<name>A0A1F5YN42_9BACT</name>
<dbReference type="STRING" id="1798374.A2Z33_00565"/>
<feature type="domain" description="Methyltransferase FkbM" evidence="1">
    <location>
        <begin position="75"/>
        <end position="218"/>
    </location>
</feature>